<gene>
    <name evidence="1" type="ORF">SAMN04515672_0241</name>
</gene>
<evidence type="ECO:0000313" key="2">
    <source>
        <dbReference type="Proteomes" id="UP000198882"/>
    </source>
</evidence>
<evidence type="ECO:0000313" key="1">
    <source>
        <dbReference type="EMBL" id="SDJ34062.1"/>
    </source>
</evidence>
<dbReference type="OrthoDB" id="161051at2157"/>
<dbReference type="AlphaFoldDB" id="A0A1G8SXR4"/>
<name>A0A1G8SXR4_9EURY</name>
<sequence length="89" mass="9920">MTTLNEEMATVRSEVEDVREQLRAEVPTLFDFDVTVGNISYNTNSDSVSVTVEPSSRAREQISEQLGGVNVKTSGQLEFEFRVTTTDTE</sequence>
<dbReference type="EMBL" id="FNFE01000001">
    <property type="protein sequence ID" value="SDJ34062.1"/>
    <property type="molecule type" value="Genomic_DNA"/>
</dbReference>
<accession>A0A1G8SXR4</accession>
<keyword evidence="2" id="KW-1185">Reference proteome</keyword>
<dbReference type="RefSeq" id="WP_090302809.1">
    <property type="nucleotide sequence ID" value="NZ_FNFE01000001.1"/>
</dbReference>
<organism evidence="1 2">
    <name type="scientific">Natronorubrum texcoconense</name>
    <dbReference type="NCBI Taxonomy" id="1095776"/>
    <lineage>
        <taxon>Archaea</taxon>
        <taxon>Methanobacteriati</taxon>
        <taxon>Methanobacteriota</taxon>
        <taxon>Stenosarchaea group</taxon>
        <taxon>Halobacteria</taxon>
        <taxon>Halobacteriales</taxon>
        <taxon>Natrialbaceae</taxon>
        <taxon>Natronorubrum</taxon>
    </lineage>
</organism>
<reference evidence="2" key="1">
    <citation type="submission" date="2016-10" db="EMBL/GenBank/DDBJ databases">
        <authorList>
            <person name="Varghese N."/>
            <person name="Submissions S."/>
        </authorList>
    </citation>
    <scope>NUCLEOTIDE SEQUENCE [LARGE SCALE GENOMIC DNA]</scope>
    <source>
        <strain evidence="2">B4,CECT 8067,JCM 17497</strain>
    </source>
</reference>
<dbReference type="Proteomes" id="UP000198882">
    <property type="component" value="Unassembled WGS sequence"/>
</dbReference>
<proteinExistence type="predicted"/>
<protein>
    <submittedName>
        <fullName evidence="1">Uncharacterized protein</fullName>
    </submittedName>
</protein>